<dbReference type="Proteomes" id="UP000887540">
    <property type="component" value="Unplaced"/>
</dbReference>
<reference evidence="2" key="1">
    <citation type="submission" date="2022-11" db="UniProtKB">
        <authorList>
            <consortium name="WormBaseParasite"/>
        </authorList>
    </citation>
    <scope>IDENTIFICATION</scope>
</reference>
<keyword evidence="1" id="KW-1185">Reference proteome</keyword>
<dbReference type="WBParaSite" id="ACRNAN_Path_1525.g5958.t2">
    <property type="protein sequence ID" value="ACRNAN_Path_1525.g5958.t2"/>
    <property type="gene ID" value="ACRNAN_Path_1525.g5958"/>
</dbReference>
<accession>A0A914C1V6</accession>
<proteinExistence type="predicted"/>
<evidence type="ECO:0000313" key="2">
    <source>
        <dbReference type="WBParaSite" id="ACRNAN_Path_1525.g5958.t2"/>
    </source>
</evidence>
<dbReference type="AlphaFoldDB" id="A0A914C1V6"/>
<name>A0A914C1V6_9BILA</name>
<evidence type="ECO:0000313" key="1">
    <source>
        <dbReference type="Proteomes" id="UP000887540"/>
    </source>
</evidence>
<protein>
    <submittedName>
        <fullName evidence="2">Uncharacterized protein</fullName>
    </submittedName>
</protein>
<sequence>MSAQKYKQKNEFPERELRDLASRFEVIHKKCHKRFRCSCGDANKIFIELRTLIRDKTRFFPFNKERYAPDMDELTLYSIEGEVPADRNVIARVTNVKTLRFLSRYAGIYNNQLGLQENQLGNDLVDAHSKVCDCNTWLQWTFTKVRKPCLNKLIEKVPHHNIVAMALIAYAIQNVFIERNELTATHNVFNDYWDRQTNIKLMSRNYTKDRKRELRNYKKSEFVTLMEERFNRAIRPLKLEFVDLFESNGEMKSTIFVEGDPAKLFQCKQCNKYFNGLYSGHCTDLDMRVMRHQVGERFCRPCFRHIVISQKACYNYNYELDRIYFKCPFAYCNHVIVIDKTIDRYWNRNTRYQLYDMAIDYRLTQLKDDAKNLK</sequence>
<organism evidence="1 2">
    <name type="scientific">Acrobeloides nanus</name>
    <dbReference type="NCBI Taxonomy" id="290746"/>
    <lineage>
        <taxon>Eukaryota</taxon>
        <taxon>Metazoa</taxon>
        <taxon>Ecdysozoa</taxon>
        <taxon>Nematoda</taxon>
        <taxon>Chromadorea</taxon>
        <taxon>Rhabditida</taxon>
        <taxon>Tylenchina</taxon>
        <taxon>Cephalobomorpha</taxon>
        <taxon>Cephaloboidea</taxon>
        <taxon>Cephalobidae</taxon>
        <taxon>Acrobeloides</taxon>
    </lineage>
</organism>